<proteinExistence type="inferred from homology"/>
<dbReference type="PANTHER" id="PTHR30349">
    <property type="entry name" value="PHAGE INTEGRASE-RELATED"/>
    <property type="match status" value="1"/>
</dbReference>
<feature type="domain" description="Tyr recombinase" evidence="4">
    <location>
        <begin position="458"/>
        <end position="635"/>
    </location>
</feature>
<dbReference type="PROSITE" id="PS51898">
    <property type="entry name" value="TYR_RECOMBINASE"/>
    <property type="match status" value="1"/>
</dbReference>
<evidence type="ECO:0000259" key="4">
    <source>
        <dbReference type="PROSITE" id="PS51898"/>
    </source>
</evidence>
<reference evidence="6" key="1">
    <citation type="submission" date="2018-09" db="EMBL/GenBank/DDBJ databases">
        <title>Draft Genome Sequence of Mediterraneibacter sp. KCTC 15684.</title>
        <authorList>
            <person name="Kim J.S."/>
            <person name="Han K.I."/>
            <person name="Suh M.K."/>
            <person name="Lee K.C."/>
            <person name="Eom M.K."/>
            <person name="Lee J.H."/>
            <person name="Park S.H."/>
            <person name="Kang S.W."/>
            <person name="Park J.E."/>
            <person name="Oh B.S."/>
            <person name="Yu S.Y."/>
            <person name="Choi S.H."/>
            <person name="Lee D.H."/>
            <person name="Yoon H."/>
            <person name="Kim B."/>
            <person name="Yang S.J."/>
            <person name="Lee J.S."/>
        </authorList>
    </citation>
    <scope>NUCLEOTIDE SEQUENCE [LARGE SCALE GENOMIC DNA]</scope>
    <source>
        <strain evidence="6">KCTC 15684</strain>
    </source>
</reference>
<dbReference type="GO" id="GO:0003677">
    <property type="term" value="F:DNA binding"/>
    <property type="evidence" value="ECO:0007669"/>
    <property type="project" value="UniProtKB-KW"/>
</dbReference>
<dbReference type="GO" id="GO:0006310">
    <property type="term" value="P:DNA recombination"/>
    <property type="evidence" value="ECO:0007669"/>
    <property type="project" value="UniProtKB-KW"/>
</dbReference>
<evidence type="ECO:0000313" key="5">
    <source>
        <dbReference type="EMBL" id="GCA66884.1"/>
    </source>
</evidence>
<dbReference type="PANTHER" id="PTHR30349:SF41">
    <property type="entry name" value="INTEGRASE_RECOMBINASE PROTEIN MJ0367-RELATED"/>
    <property type="match status" value="1"/>
</dbReference>
<dbReference type="RefSeq" id="WP_119297895.1">
    <property type="nucleotide sequence ID" value="NZ_BHGK01000001.1"/>
</dbReference>
<dbReference type="InterPro" id="IPR010998">
    <property type="entry name" value="Integrase_recombinase_N"/>
</dbReference>
<dbReference type="InterPro" id="IPR011010">
    <property type="entry name" value="DNA_brk_join_enz"/>
</dbReference>
<evidence type="ECO:0000256" key="1">
    <source>
        <dbReference type="ARBA" id="ARBA00008857"/>
    </source>
</evidence>
<dbReference type="Gene3D" id="1.10.443.10">
    <property type="entry name" value="Intergrase catalytic core"/>
    <property type="match status" value="1"/>
</dbReference>
<keyword evidence="3" id="KW-0233">DNA recombination</keyword>
<keyword evidence="6" id="KW-1185">Reference proteome</keyword>
<protein>
    <recommendedName>
        <fullName evidence="4">Tyr recombinase domain-containing protein</fullName>
    </recommendedName>
</protein>
<sequence>MSAIRLLQAERKEEIQHLHRQFMSGGILQRELWEEAEKFLIQREIYDVILAEEQDLREYKQTLLDSGNYTKKQVKEQSSALRKIQKYWIETEYGELLLEIRESQVSDEALKGNIKRFLIRQGIHHIKEIDYTVRSRYEAELKKMWDEASVMRYLKVFDHIKQYSIQKEIESLPGRIEHRRKYQAQVVFLPYLPDLELVKDFEYVRDKQELVWDFFRRASEKLKKQVFLLLNYILDNLYRDDPKERRVRYLLPLHWLYDFCVEEEIDDLEGLELEQIQRFEKIVEQKVVNVKNSMQIIDNSRKILFLTAPEIHWHANVWYMERFHLSEDRLNPSNPVQRLSFIEVTNKKNRELLQEYAKYHVGIGGLTIANIRGQLYEVKRLLEYFKEEESICQVDENQLDDYFRKLEEKDTKDDTFNKRIVHYIKFYQFLNVRGYMKEIPFKPEYYLKKTYPEHHDRTVEEKVYMEILHKLYAFPLVPRLIFLHLWCTGLRISEVCTLKGDAYYWDGEDAWLKVYQIKMKADKMIPIPLVMYRIMRKYIEREHIRPKDYIFKGKDGGAYRGTTFRQEFQQYCDKNGIADGSYIFKTHDYRHTLATQFYDENVSIQTIRDYLGHFSEEMTKQYVDFMPKRIEKASDTYFKKPENDLASTIKAKKRGERK</sequence>
<dbReference type="Pfam" id="PF00589">
    <property type="entry name" value="Phage_integrase"/>
    <property type="match status" value="1"/>
</dbReference>
<evidence type="ECO:0000256" key="2">
    <source>
        <dbReference type="ARBA" id="ARBA00023125"/>
    </source>
</evidence>
<dbReference type="Gene3D" id="1.10.150.130">
    <property type="match status" value="1"/>
</dbReference>
<dbReference type="AlphaFoldDB" id="A0A391NZ72"/>
<comment type="caution">
    <text evidence="5">The sequence shown here is derived from an EMBL/GenBank/DDBJ whole genome shotgun (WGS) entry which is preliminary data.</text>
</comment>
<dbReference type="Proteomes" id="UP000265643">
    <property type="component" value="Unassembled WGS sequence"/>
</dbReference>
<gene>
    <name evidence="5" type="ORF">KGMB01110_13200</name>
</gene>
<dbReference type="InterPro" id="IPR002104">
    <property type="entry name" value="Integrase_catalytic"/>
</dbReference>
<name>A0A391NZ72_9FIRM</name>
<keyword evidence="2" id="KW-0238">DNA-binding</keyword>
<evidence type="ECO:0000313" key="6">
    <source>
        <dbReference type="Proteomes" id="UP000265643"/>
    </source>
</evidence>
<comment type="similarity">
    <text evidence="1">Belongs to the 'phage' integrase family.</text>
</comment>
<dbReference type="InterPro" id="IPR013762">
    <property type="entry name" value="Integrase-like_cat_sf"/>
</dbReference>
<dbReference type="InterPro" id="IPR050090">
    <property type="entry name" value="Tyrosine_recombinase_XerCD"/>
</dbReference>
<accession>A0A391NZ72</accession>
<organism evidence="5 6">
    <name type="scientific">Mediterraneibacter butyricigenes</name>
    <dbReference type="NCBI Taxonomy" id="2316025"/>
    <lineage>
        <taxon>Bacteria</taxon>
        <taxon>Bacillati</taxon>
        <taxon>Bacillota</taxon>
        <taxon>Clostridia</taxon>
        <taxon>Lachnospirales</taxon>
        <taxon>Lachnospiraceae</taxon>
        <taxon>Mediterraneibacter</taxon>
    </lineage>
</organism>
<dbReference type="SUPFAM" id="SSF56349">
    <property type="entry name" value="DNA breaking-rejoining enzymes"/>
    <property type="match status" value="1"/>
</dbReference>
<dbReference type="GO" id="GO:0015074">
    <property type="term" value="P:DNA integration"/>
    <property type="evidence" value="ECO:0007669"/>
    <property type="project" value="InterPro"/>
</dbReference>
<dbReference type="EMBL" id="BHGK01000001">
    <property type="protein sequence ID" value="GCA66884.1"/>
    <property type="molecule type" value="Genomic_DNA"/>
</dbReference>
<dbReference type="CDD" id="cd00397">
    <property type="entry name" value="DNA_BRE_C"/>
    <property type="match status" value="1"/>
</dbReference>
<evidence type="ECO:0000256" key="3">
    <source>
        <dbReference type="ARBA" id="ARBA00023172"/>
    </source>
</evidence>